<dbReference type="InterPro" id="IPR037171">
    <property type="entry name" value="NagB/RpiA_transferase-like"/>
</dbReference>
<dbReference type="PANTHER" id="PTHR30363:SF44">
    <property type="entry name" value="AGA OPERON TRANSCRIPTIONAL REPRESSOR-RELATED"/>
    <property type="match status" value="1"/>
</dbReference>
<keyword evidence="1" id="KW-0805">Transcription regulation</keyword>
<evidence type="ECO:0000256" key="3">
    <source>
        <dbReference type="ARBA" id="ARBA00023163"/>
    </source>
</evidence>
<dbReference type="Proteomes" id="UP001157160">
    <property type="component" value="Unassembled WGS sequence"/>
</dbReference>
<dbReference type="PRINTS" id="PR00037">
    <property type="entry name" value="HTHLACR"/>
</dbReference>
<dbReference type="Pfam" id="PF08220">
    <property type="entry name" value="HTH_DeoR"/>
    <property type="match status" value="1"/>
</dbReference>
<sequence length="285" mass="29495">MLPRHIARACPRHRRGRATPNARAPHPYDERMIAAQRRRLILAALRGDGAVSIAALVEQLQSSAVTVRRDLDLLADEGLLDRTHGGAVLRSSSRESSYAEKLSQALAEKTAIAARAAAGVRDGDSIALGPGTTTELLAKALVGRMGLRVVTNSLLVAETFTASPENEVVVVGGELRHSIRAVVGGTAVQQLAGLRADTVFLSGNGLTADFGLSTPALPVADADRALAAGAERVVALVDRTKVGVRSSVLTVPTTRLDTLVTDGGADAGELDALRAAGVAVDVVSA</sequence>
<dbReference type="SMART" id="SM01134">
    <property type="entry name" value="DeoRC"/>
    <property type="match status" value="1"/>
</dbReference>
<dbReference type="SMART" id="SM00420">
    <property type="entry name" value="HTH_DEOR"/>
    <property type="match status" value="1"/>
</dbReference>
<keyword evidence="2" id="KW-0238">DNA-binding</keyword>
<dbReference type="Pfam" id="PF00455">
    <property type="entry name" value="DeoRC"/>
    <property type="match status" value="1"/>
</dbReference>
<dbReference type="AlphaFoldDB" id="A0AA37UFM7"/>
<proteinExistence type="predicted"/>
<dbReference type="InterPro" id="IPR050313">
    <property type="entry name" value="Carb_Metab_HTH_regulators"/>
</dbReference>
<reference evidence="5 6" key="1">
    <citation type="journal article" date="2014" name="Int. J. Syst. Evol. Microbiol.">
        <title>Complete genome sequence of Corynebacterium casei LMG S-19264T (=DSM 44701T), isolated from a smear-ripened cheese.</title>
        <authorList>
            <consortium name="US DOE Joint Genome Institute (JGI-PGF)"/>
            <person name="Walter F."/>
            <person name="Albersmeier A."/>
            <person name="Kalinowski J."/>
            <person name="Ruckert C."/>
        </authorList>
    </citation>
    <scope>NUCLEOTIDE SEQUENCE [LARGE SCALE GENOMIC DNA]</scope>
    <source>
        <strain evidence="5 6">NBRC 112289</strain>
    </source>
</reference>
<evidence type="ECO:0000313" key="6">
    <source>
        <dbReference type="Proteomes" id="UP001157160"/>
    </source>
</evidence>
<keyword evidence="6" id="KW-1185">Reference proteome</keyword>
<protein>
    <submittedName>
        <fullName evidence="5">DeoR family transcriptional regulator</fullName>
    </submittedName>
</protein>
<dbReference type="SUPFAM" id="SSF46785">
    <property type="entry name" value="Winged helix' DNA-binding domain"/>
    <property type="match status" value="1"/>
</dbReference>
<dbReference type="InterPro" id="IPR018356">
    <property type="entry name" value="Tscrpt_reg_HTH_DeoR_CS"/>
</dbReference>
<dbReference type="SUPFAM" id="SSF100950">
    <property type="entry name" value="NagB/RpiA/CoA transferase-like"/>
    <property type="match status" value="1"/>
</dbReference>
<evidence type="ECO:0000256" key="2">
    <source>
        <dbReference type="ARBA" id="ARBA00023125"/>
    </source>
</evidence>
<dbReference type="InterPro" id="IPR001034">
    <property type="entry name" value="DeoR_HTH"/>
</dbReference>
<accession>A0AA37UFM7</accession>
<comment type="caution">
    <text evidence="5">The sequence shown here is derived from an EMBL/GenBank/DDBJ whole genome shotgun (WGS) entry which is preliminary data.</text>
</comment>
<dbReference type="PROSITE" id="PS00894">
    <property type="entry name" value="HTH_DEOR_1"/>
    <property type="match status" value="1"/>
</dbReference>
<dbReference type="PROSITE" id="PS51000">
    <property type="entry name" value="HTH_DEOR_2"/>
    <property type="match status" value="1"/>
</dbReference>
<dbReference type="InterPro" id="IPR036388">
    <property type="entry name" value="WH-like_DNA-bd_sf"/>
</dbReference>
<dbReference type="GO" id="GO:0003700">
    <property type="term" value="F:DNA-binding transcription factor activity"/>
    <property type="evidence" value="ECO:0007669"/>
    <property type="project" value="InterPro"/>
</dbReference>
<evidence type="ECO:0000259" key="4">
    <source>
        <dbReference type="PROSITE" id="PS51000"/>
    </source>
</evidence>
<gene>
    <name evidence="5" type="ORF">GCM10025874_05040</name>
</gene>
<evidence type="ECO:0000256" key="1">
    <source>
        <dbReference type="ARBA" id="ARBA00023015"/>
    </source>
</evidence>
<keyword evidence="3" id="KW-0804">Transcription</keyword>
<dbReference type="Gene3D" id="1.10.10.10">
    <property type="entry name" value="Winged helix-like DNA-binding domain superfamily/Winged helix DNA-binding domain"/>
    <property type="match status" value="1"/>
</dbReference>
<dbReference type="InterPro" id="IPR036390">
    <property type="entry name" value="WH_DNA-bd_sf"/>
</dbReference>
<name>A0AA37UFM7_9MICO</name>
<dbReference type="InterPro" id="IPR014036">
    <property type="entry name" value="DeoR-like_C"/>
</dbReference>
<dbReference type="EMBL" id="BSUL01000001">
    <property type="protein sequence ID" value="GMA27251.1"/>
    <property type="molecule type" value="Genomic_DNA"/>
</dbReference>
<dbReference type="PANTHER" id="PTHR30363">
    <property type="entry name" value="HTH-TYPE TRANSCRIPTIONAL REGULATOR SRLR-RELATED"/>
    <property type="match status" value="1"/>
</dbReference>
<evidence type="ECO:0000313" key="5">
    <source>
        <dbReference type="EMBL" id="GMA27251.1"/>
    </source>
</evidence>
<dbReference type="GO" id="GO:0003677">
    <property type="term" value="F:DNA binding"/>
    <property type="evidence" value="ECO:0007669"/>
    <property type="project" value="UniProtKB-KW"/>
</dbReference>
<organism evidence="5 6">
    <name type="scientific">Arenivirga flava</name>
    <dbReference type="NCBI Taxonomy" id="1930060"/>
    <lineage>
        <taxon>Bacteria</taxon>
        <taxon>Bacillati</taxon>
        <taxon>Actinomycetota</taxon>
        <taxon>Actinomycetes</taxon>
        <taxon>Micrococcales</taxon>
        <taxon>Microbacteriaceae</taxon>
        <taxon>Arenivirga</taxon>
    </lineage>
</organism>
<feature type="domain" description="HTH deoR-type" evidence="4">
    <location>
        <begin position="34"/>
        <end position="89"/>
    </location>
</feature>